<organism evidence="2 3">
    <name type="scientific">Madurella mycetomatis</name>
    <dbReference type="NCBI Taxonomy" id="100816"/>
    <lineage>
        <taxon>Eukaryota</taxon>
        <taxon>Fungi</taxon>
        <taxon>Dikarya</taxon>
        <taxon>Ascomycota</taxon>
        <taxon>Pezizomycotina</taxon>
        <taxon>Sordariomycetes</taxon>
        <taxon>Sordariomycetidae</taxon>
        <taxon>Sordariales</taxon>
        <taxon>Sordariales incertae sedis</taxon>
        <taxon>Madurella</taxon>
    </lineage>
</organism>
<comment type="caution">
    <text evidence="2">The sequence shown here is derived from an EMBL/GenBank/DDBJ whole genome shotgun (WGS) entry which is preliminary data.</text>
</comment>
<accession>A0A175WE43</accession>
<dbReference type="EMBL" id="LCTW02000027">
    <property type="protein sequence ID" value="KXX81792.1"/>
    <property type="molecule type" value="Genomic_DNA"/>
</dbReference>
<name>A0A175WE43_9PEZI</name>
<sequence length="206" mass="23104">MPAADIVYTASDTTPSRRQTVTEVLDDEITAIPSPVSRGTQLEDHTNGSQNRPSTLLSDLLVPPVSADACKTPSEATAFRVARFFKPKEIWENGVLGQAPFKLDTQPRQKSFALLLFANAETFDVCCKQCTSSKSKGPHFECFQPVVKYVYEAREDAKKKEKTQKYQLLTPGICRMATDRELEMWGKIIEDCLNKVVAEEDNLRQL</sequence>
<dbReference type="VEuPathDB" id="FungiDB:MMYC01_202973"/>
<evidence type="ECO:0000313" key="2">
    <source>
        <dbReference type="EMBL" id="KXX81792.1"/>
    </source>
</evidence>
<reference evidence="2 3" key="1">
    <citation type="journal article" date="2016" name="Genome Announc.">
        <title>Genome Sequence of Madurella mycetomatis mm55, Isolated from a Human Mycetoma Case in Sudan.</title>
        <authorList>
            <person name="Smit S."/>
            <person name="Derks M.F."/>
            <person name="Bervoets S."/>
            <person name="Fahal A."/>
            <person name="van Leeuwen W."/>
            <person name="van Belkum A."/>
            <person name="van de Sande W.W."/>
        </authorList>
    </citation>
    <scope>NUCLEOTIDE SEQUENCE [LARGE SCALE GENOMIC DNA]</scope>
    <source>
        <strain evidence="3">mm55</strain>
    </source>
</reference>
<evidence type="ECO:0000256" key="1">
    <source>
        <dbReference type="SAM" id="MobiDB-lite"/>
    </source>
</evidence>
<keyword evidence="3" id="KW-1185">Reference proteome</keyword>
<dbReference type="Proteomes" id="UP000078237">
    <property type="component" value="Unassembled WGS sequence"/>
</dbReference>
<evidence type="ECO:0000313" key="3">
    <source>
        <dbReference type="Proteomes" id="UP000078237"/>
    </source>
</evidence>
<protein>
    <submittedName>
        <fullName evidence="2">Uncharacterized protein</fullName>
    </submittedName>
</protein>
<dbReference type="AlphaFoldDB" id="A0A175WE43"/>
<gene>
    <name evidence="2" type="ORF">MMYC01_202973</name>
</gene>
<proteinExistence type="predicted"/>
<feature type="region of interest" description="Disordered" evidence="1">
    <location>
        <begin position="34"/>
        <end position="55"/>
    </location>
</feature>